<comment type="cofactor">
    <cofactor evidence="1">
        <name>Cu cation</name>
        <dbReference type="ChEBI" id="CHEBI:23378"/>
    </cofactor>
    <text evidence="1">Binds 1 copper ion per subunit.</text>
</comment>
<evidence type="ECO:0000256" key="1">
    <source>
        <dbReference type="RuleBase" id="RU000393"/>
    </source>
</evidence>
<accession>A0ABM1E9S4</accession>
<keyword evidence="1" id="KW-0479">Metal-binding</keyword>
<proteinExistence type="inferred from homology"/>
<sequence length="330" mass="34378">VHAAEDDLGKGGDVGSKSTGNAGNRLACCVIVHTDPTVQGVIPPHHDDDGDYASDSGMAHASHGWFCEGCAPSLAGSVTDLQANMTGAVGGRRRAGDCKVPVDIHLHITPGSHEVTVDDEHSDVIPGVMVHTSPDAATSGAADDCSEVAGKRAKKKCKRMNARRRHHDGSGPARTADAGGPPAPRVGDGWIHAACHMEPNSALQGSEPQIHGHLHLMQTPGEDLMIHMSLSGFGTAAGHRHGFHVHKYGDRHEGCTSAGPHLGHATATHGDPTDAIKHLGDLGNIECDAEGNVSTTLHDSQAKIYGSMSILGRAIVPNYVSECRHKPNGV</sequence>
<dbReference type="PANTHER" id="PTHR10003">
    <property type="entry name" value="SUPEROXIDE DISMUTASE CU-ZN -RELATED"/>
    <property type="match status" value="1"/>
</dbReference>
<keyword evidence="4" id="KW-1185">Reference proteome</keyword>
<keyword evidence="1" id="KW-0560">Oxidoreductase</keyword>
<dbReference type="GeneID" id="106810178"/>
<dbReference type="Pfam" id="PF00080">
    <property type="entry name" value="Sod_Cu"/>
    <property type="match status" value="1"/>
</dbReference>
<feature type="domain" description="Superoxide dismutase copper/zinc binding" evidence="3">
    <location>
        <begin position="211"/>
        <end position="316"/>
    </location>
</feature>
<dbReference type="InterPro" id="IPR001424">
    <property type="entry name" value="SOD_Cu_Zn_dom"/>
</dbReference>
<evidence type="ECO:0000259" key="3">
    <source>
        <dbReference type="Pfam" id="PF00080"/>
    </source>
</evidence>
<feature type="compositionally biased region" description="Basic residues" evidence="2">
    <location>
        <begin position="155"/>
        <end position="167"/>
    </location>
</feature>
<evidence type="ECO:0000313" key="4">
    <source>
        <dbReference type="Proteomes" id="UP000695022"/>
    </source>
</evidence>
<evidence type="ECO:0000256" key="2">
    <source>
        <dbReference type="SAM" id="MobiDB-lite"/>
    </source>
</evidence>
<gene>
    <name evidence="5" type="primary">LOC106810178</name>
</gene>
<dbReference type="SUPFAM" id="SSF49329">
    <property type="entry name" value="Cu,Zn superoxide dismutase-like"/>
    <property type="match status" value="2"/>
</dbReference>
<keyword evidence="1" id="KW-0186">Copper</keyword>
<dbReference type="PROSITE" id="PS00332">
    <property type="entry name" value="SOD_CU_ZN_2"/>
    <property type="match status" value="1"/>
</dbReference>
<feature type="region of interest" description="Disordered" evidence="2">
    <location>
        <begin position="155"/>
        <end position="183"/>
    </location>
</feature>
<organism evidence="4 5">
    <name type="scientific">Priapulus caudatus</name>
    <name type="common">Priapulid worm</name>
    <dbReference type="NCBI Taxonomy" id="37621"/>
    <lineage>
        <taxon>Eukaryota</taxon>
        <taxon>Metazoa</taxon>
        <taxon>Ecdysozoa</taxon>
        <taxon>Scalidophora</taxon>
        <taxon>Priapulida</taxon>
        <taxon>Priapulimorpha</taxon>
        <taxon>Priapulimorphida</taxon>
        <taxon>Priapulidae</taxon>
        <taxon>Priapulus</taxon>
    </lineage>
</organism>
<comment type="catalytic activity">
    <reaction evidence="1">
        <text>2 superoxide + 2 H(+) = H2O2 + O2</text>
        <dbReference type="Rhea" id="RHEA:20696"/>
        <dbReference type="ChEBI" id="CHEBI:15378"/>
        <dbReference type="ChEBI" id="CHEBI:15379"/>
        <dbReference type="ChEBI" id="CHEBI:16240"/>
        <dbReference type="ChEBI" id="CHEBI:18421"/>
        <dbReference type="EC" id="1.15.1.1"/>
    </reaction>
</comment>
<protein>
    <recommendedName>
        <fullName evidence="1">Superoxide dismutase [Cu-Zn]</fullName>
        <ecNumber evidence="1">1.15.1.1</ecNumber>
    </recommendedName>
</protein>
<dbReference type="Gene3D" id="2.60.40.200">
    <property type="entry name" value="Superoxide dismutase, copper/zinc binding domain"/>
    <property type="match status" value="2"/>
</dbReference>
<dbReference type="RefSeq" id="XP_014668945.1">
    <property type="nucleotide sequence ID" value="XM_014813459.1"/>
</dbReference>
<dbReference type="PRINTS" id="PR00068">
    <property type="entry name" value="CUZNDISMTASE"/>
</dbReference>
<dbReference type="Proteomes" id="UP000695022">
    <property type="component" value="Unplaced"/>
</dbReference>
<dbReference type="EC" id="1.15.1.1" evidence="1"/>
<dbReference type="InterPro" id="IPR036423">
    <property type="entry name" value="SOD-like_Cu/Zn_dom_sf"/>
</dbReference>
<comment type="cofactor">
    <cofactor evidence="1">
        <name>Zn(2+)</name>
        <dbReference type="ChEBI" id="CHEBI:29105"/>
    </cofactor>
    <text evidence="1">Binds 1 zinc ion per subunit.</text>
</comment>
<comment type="function">
    <text evidence="1">Destroys radicals which are normally produced within the cells and which are toxic to biological systems.</text>
</comment>
<feature type="non-terminal residue" evidence="5">
    <location>
        <position position="1"/>
    </location>
</feature>
<keyword evidence="1" id="KW-0862">Zinc</keyword>
<evidence type="ECO:0000313" key="5">
    <source>
        <dbReference type="RefSeq" id="XP_014668945.1"/>
    </source>
</evidence>
<dbReference type="InterPro" id="IPR018152">
    <property type="entry name" value="SOD_Cu/Zn_BS"/>
</dbReference>
<name>A0ABM1E9S4_PRICU</name>
<reference evidence="5" key="1">
    <citation type="submission" date="2025-08" db="UniProtKB">
        <authorList>
            <consortium name="RefSeq"/>
        </authorList>
    </citation>
    <scope>IDENTIFICATION</scope>
</reference>
<dbReference type="InterPro" id="IPR024134">
    <property type="entry name" value="SOD_Cu/Zn_/chaperone"/>
</dbReference>
<comment type="similarity">
    <text evidence="1">Belongs to the Cu-Zn superoxide dismutase family.</text>
</comment>